<evidence type="ECO:0000313" key="1">
    <source>
        <dbReference type="EMBL" id="CAG8557850.1"/>
    </source>
</evidence>
<proteinExistence type="predicted"/>
<name>A0A9N9B722_9GLOM</name>
<organism evidence="1 2">
    <name type="scientific">Funneliformis caledonium</name>
    <dbReference type="NCBI Taxonomy" id="1117310"/>
    <lineage>
        <taxon>Eukaryota</taxon>
        <taxon>Fungi</taxon>
        <taxon>Fungi incertae sedis</taxon>
        <taxon>Mucoromycota</taxon>
        <taxon>Glomeromycotina</taxon>
        <taxon>Glomeromycetes</taxon>
        <taxon>Glomerales</taxon>
        <taxon>Glomeraceae</taxon>
        <taxon>Funneliformis</taxon>
    </lineage>
</organism>
<dbReference type="AlphaFoldDB" id="A0A9N9B722"/>
<reference evidence="1" key="1">
    <citation type="submission" date="2021-06" db="EMBL/GenBank/DDBJ databases">
        <authorList>
            <person name="Kallberg Y."/>
            <person name="Tangrot J."/>
            <person name="Rosling A."/>
        </authorList>
    </citation>
    <scope>NUCLEOTIDE SEQUENCE</scope>
    <source>
        <strain evidence="1">UK204</strain>
    </source>
</reference>
<dbReference type="EMBL" id="CAJVPQ010001542">
    <property type="protein sequence ID" value="CAG8557850.1"/>
    <property type="molecule type" value="Genomic_DNA"/>
</dbReference>
<sequence>MKWHNHFLKMLDVIVSNCNRFLDNFMQITTDDDDLRSYALAAMNKVISLGLWWEVWASRHLFCCRFERTIGQLMLSGRLEHVVEVVTKQARREKLIIAQDSLSQTAAQNEKTRKRFWEIDALEDDDTKHDDIISNIEGFLMSAFTSPSPSFSTSVLADQNTEHGQAEEIKQYLNDISKNVVKKLRNTVKTNLLRDGNTK</sequence>
<dbReference type="Proteomes" id="UP000789570">
    <property type="component" value="Unassembled WGS sequence"/>
</dbReference>
<comment type="caution">
    <text evidence="1">The sequence shown here is derived from an EMBL/GenBank/DDBJ whole genome shotgun (WGS) entry which is preliminary data.</text>
</comment>
<keyword evidence="2" id="KW-1185">Reference proteome</keyword>
<gene>
    <name evidence="1" type="ORF">FCALED_LOCUS6446</name>
</gene>
<accession>A0A9N9B722</accession>
<protein>
    <submittedName>
        <fullName evidence="1">13301_t:CDS:1</fullName>
    </submittedName>
</protein>
<dbReference type="OrthoDB" id="10459602at2759"/>
<evidence type="ECO:0000313" key="2">
    <source>
        <dbReference type="Proteomes" id="UP000789570"/>
    </source>
</evidence>